<feature type="domain" description="CusB-like beta-barrel" evidence="4">
    <location>
        <begin position="351"/>
        <end position="429"/>
    </location>
</feature>
<keyword evidence="3" id="KW-0812">Transmembrane</keyword>
<evidence type="ECO:0000259" key="6">
    <source>
        <dbReference type="Pfam" id="PF25975"/>
    </source>
</evidence>
<dbReference type="AlphaFoldDB" id="A0AAU7CLP9"/>
<keyword evidence="3" id="KW-1133">Transmembrane helix</keyword>
<comment type="similarity">
    <text evidence="1">Belongs to the membrane fusion protein (MFP) (TC 8.A.1) family.</text>
</comment>
<gene>
    <name evidence="7" type="ORF">V5E97_07870</name>
</gene>
<dbReference type="RefSeq" id="WP_406698789.1">
    <property type="nucleotide sequence ID" value="NZ_CP155447.1"/>
</dbReference>
<dbReference type="PANTHER" id="PTHR30097">
    <property type="entry name" value="CATION EFFLUX SYSTEM PROTEIN CUSB"/>
    <property type="match status" value="1"/>
</dbReference>
<dbReference type="GO" id="GO:0015679">
    <property type="term" value="P:plasma membrane copper ion transport"/>
    <property type="evidence" value="ECO:0007669"/>
    <property type="project" value="TreeGrafter"/>
</dbReference>
<feature type="domain" description="CzcB-like barrel-sandwich hybrid" evidence="5">
    <location>
        <begin position="104"/>
        <end position="348"/>
    </location>
</feature>
<dbReference type="InterPro" id="IPR058792">
    <property type="entry name" value="Beta-barrel_RND_2"/>
</dbReference>
<dbReference type="Gene3D" id="2.40.30.170">
    <property type="match status" value="1"/>
</dbReference>
<dbReference type="Gene3D" id="2.40.50.100">
    <property type="match status" value="1"/>
</dbReference>
<name>A0AAU7CLP9_9BACT</name>
<dbReference type="Pfam" id="PF25973">
    <property type="entry name" value="BSH_CzcB"/>
    <property type="match status" value="1"/>
</dbReference>
<keyword evidence="3" id="KW-0472">Membrane</keyword>
<sequence length="511" mass="55125">MSVALPNRRSLKSILPWVALTLCLILLIASFILHDTLFHGRSLQASSARPEAADVPVTEAVTTVTLAEGKLKAAGIRIEPVNQISLPSEVTVAGKVAANPDRRVEIRPRAAGVVREVLVNLGRTVRKGELLAVLDSPDIGTARLNLRGRQIELATARKEFEWKQQVANNVARLIPAIRKREPAATIQKEYADRPLGADRALLLQAYAEFEIASHEAEKTSALFKDQIIGEHPAAVALHTFEGNQAKLGAVLEQVRFDASQEQTLADQKVRLAEAAVIDAAQRLRILGVQEDITQLLAHASDVAASRSSSSEDVTACQVTAPFDGTIITKTAVPSQKADPTDILFVLADLKTVWVMANITESDLAVLPALKAERIRMTAPAYPGRTFPAKLLSVGSTVDPTTRTVPLLAETDNADGLLKLEMFTRIMLDSPTTQNALTIPTAAIVEIEEQEGVFIPSGQNGHTFTFQPIKLGREMDGRRAVLAGLTEGQPVVSAGAYLLKSELILQNESGED</sequence>
<evidence type="ECO:0000259" key="5">
    <source>
        <dbReference type="Pfam" id="PF25973"/>
    </source>
</evidence>
<reference evidence="7" key="1">
    <citation type="submission" date="2024-05" db="EMBL/GenBank/DDBJ databases">
        <title>Planctomycetes of the genus Singulisphaera possess chitinolytic capabilities.</title>
        <authorList>
            <person name="Ivanova A."/>
        </authorList>
    </citation>
    <scope>NUCLEOTIDE SEQUENCE</scope>
    <source>
        <strain evidence="7">Ch08T</strain>
    </source>
</reference>
<organism evidence="7">
    <name type="scientific">Singulisphaera sp. Ch08</name>
    <dbReference type="NCBI Taxonomy" id="3120278"/>
    <lineage>
        <taxon>Bacteria</taxon>
        <taxon>Pseudomonadati</taxon>
        <taxon>Planctomycetota</taxon>
        <taxon>Planctomycetia</taxon>
        <taxon>Isosphaerales</taxon>
        <taxon>Isosphaeraceae</taxon>
        <taxon>Singulisphaera</taxon>
    </lineage>
</organism>
<dbReference type="GO" id="GO:0030313">
    <property type="term" value="C:cell envelope"/>
    <property type="evidence" value="ECO:0007669"/>
    <property type="project" value="TreeGrafter"/>
</dbReference>
<dbReference type="SUPFAM" id="SSF111369">
    <property type="entry name" value="HlyD-like secretion proteins"/>
    <property type="match status" value="2"/>
</dbReference>
<proteinExistence type="inferred from homology"/>
<evidence type="ECO:0000259" key="4">
    <source>
        <dbReference type="Pfam" id="PF25954"/>
    </source>
</evidence>
<dbReference type="Gene3D" id="2.40.420.20">
    <property type="match status" value="1"/>
</dbReference>
<dbReference type="InterPro" id="IPR058649">
    <property type="entry name" value="CzcB_C"/>
</dbReference>
<evidence type="ECO:0000256" key="1">
    <source>
        <dbReference type="ARBA" id="ARBA00009477"/>
    </source>
</evidence>
<dbReference type="Pfam" id="PF25975">
    <property type="entry name" value="CzcB_C"/>
    <property type="match status" value="1"/>
</dbReference>
<evidence type="ECO:0000256" key="3">
    <source>
        <dbReference type="SAM" id="Phobius"/>
    </source>
</evidence>
<evidence type="ECO:0000313" key="7">
    <source>
        <dbReference type="EMBL" id="XBH05938.1"/>
    </source>
</evidence>
<protein>
    <submittedName>
        <fullName evidence="7">Efflux RND transporter periplasmic adaptor subunit</fullName>
    </submittedName>
</protein>
<dbReference type="InterPro" id="IPR051909">
    <property type="entry name" value="MFP_Cation_Efflux"/>
</dbReference>
<feature type="transmembrane region" description="Helical" evidence="3">
    <location>
        <begin position="14"/>
        <end position="33"/>
    </location>
</feature>
<dbReference type="GO" id="GO:0060003">
    <property type="term" value="P:copper ion export"/>
    <property type="evidence" value="ECO:0007669"/>
    <property type="project" value="TreeGrafter"/>
</dbReference>
<dbReference type="FunFam" id="2.40.30.170:FF:000010">
    <property type="entry name" value="Efflux RND transporter periplasmic adaptor subunit"/>
    <property type="match status" value="1"/>
</dbReference>
<accession>A0AAU7CLP9</accession>
<feature type="domain" description="CzcB-like C-terminal circularly permuted SH3-like" evidence="6">
    <location>
        <begin position="436"/>
        <end position="499"/>
    </location>
</feature>
<dbReference type="PANTHER" id="PTHR30097:SF4">
    <property type="entry name" value="SLR6042 PROTEIN"/>
    <property type="match status" value="1"/>
</dbReference>
<keyword evidence="2" id="KW-0813">Transport</keyword>
<dbReference type="Pfam" id="PF25954">
    <property type="entry name" value="Beta-barrel_RND_2"/>
    <property type="match status" value="1"/>
</dbReference>
<evidence type="ECO:0000256" key="2">
    <source>
        <dbReference type="ARBA" id="ARBA00022448"/>
    </source>
</evidence>
<dbReference type="EMBL" id="CP155447">
    <property type="protein sequence ID" value="XBH05938.1"/>
    <property type="molecule type" value="Genomic_DNA"/>
</dbReference>
<dbReference type="InterPro" id="IPR058647">
    <property type="entry name" value="BSH_CzcB-like"/>
</dbReference>